<keyword evidence="2" id="KW-1185">Reference proteome</keyword>
<name>A0ACB0J3H4_TRIPR</name>
<dbReference type="Proteomes" id="UP001177021">
    <property type="component" value="Unassembled WGS sequence"/>
</dbReference>
<reference evidence="1" key="1">
    <citation type="submission" date="2023-10" db="EMBL/GenBank/DDBJ databases">
        <authorList>
            <person name="Rodriguez Cubillos JULIANA M."/>
            <person name="De Vega J."/>
        </authorList>
    </citation>
    <scope>NUCLEOTIDE SEQUENCE</scope>
</reference>
<proteinExistence type="predicted"/>
<comment type="caution">
    <text evidence="1">The sequence shown here is derived from an EMBL/GenBank/DDBJ whole genome shotgun (WGS) entry which is preliminary data.</text>
</comment>
<evidence type="ECO:0000313" key="1">
    <source>
        <dbReference type="EMBL" id="CAJ2638544.1"/>
    </source>
</evidence>
<accession>A0ACB0J3H4</accession>
<dbReference type="EMBL" id="CASHSV030000024">
    <property type="protein sequence ID" value="CAJ2638544.1"/>
    <property type="molecule type" value="Genomic_DNA"/>
</dbReference>
<gene>
    <name evidence="1" type="ORF">MILVUS5_LOCUS8734</name>
</gene>
<protein>
    <submittedName>
        <fullName evidence="1">Uncharacterized protein</fullName>
    </submittedName>
</protein>
<evidence type="ECO:0000313" key="2">
    <source>
        <dbReference type="Proteomes" id="UP001177021"/>
    </source>
</evidence>
<organism evidence="1 2">
    <name type="scientific">Trifolium pratense</name>
    <name type="common">Red clover</name>
    <dbReference type="NCBI Taxonomy" id="57577"/>
    <lineage>
        <taxon>Eukaryota</taxon>
        <taxon>Viridiplantae</taxon>
        <taxon>Streptophyta</taxon>
        <taxon>Embryophyta</taxon>
        <taxon>Tracheophyta</taxon>
        <taxon>Spermatophyta</taxon>
        <taxon>Magnoliopsida</taxon>
        <taxon>eudicotyledons</taxon>
        <taxon>Gunneridae</taxon>
        <taxon>Pentapetalae</taxon>
        <taxon>rosids</taxon>
        <taxon>fabids</taxon>
        <taxon>Fabales</taxon>
        <taxon>Fabaceae</taxon>
        <taxon>Papilionoideae</taxon>
        <taxon>50 kb inversion clade</taxon>
        <taxon>NPAAA clade</taxon>
        <taxon>Hologalegina</taxon>
        <taxon>IRL clade</taxon>
        <taxon>Trifolieae</taxon>
        <taxon>Trifolium</taxon>
    </lineage>
</organism>
<sequence length="281" mass="31572">MSTPAEYYHSLPPVSKTFGVACLMTTAAYYLNFYDAKNIALLYGLVFKRFQVWRLITNFFFLGPFSFPFAFRLIMIARYGVALERGPFDKRTADYVWMLIFGALSLLVMATVPYLWSPFMGVSLVFMIVYVWSREFPNARINIYGLVTLKGFYLPWAMLALDLIFGNPLKPDILGMVAGHLYYFLTVLHPLAGGKFKFNTPLLVHKVVAYWGEGNQMNSPVQSNPSAGIVFRGRSNRLGGAQSTTVRRTPQETSEGANSSPQQQNQGGGIAFQGRSYRLNG</sequence>